<dbReference type="PANTHER" id="PTHR30354:SF22">
    <property type="entry name" value="HIGH-AFFINITY GLUCONATE TRANSPORTER"/>
    <property type="match status" value="1"/>
</dbReference>
<dbReference type="GO" id="GO:0015128">
    <property type="term" value="F:gluconate transmembrane transporter activity"/>
    <property type="evidence" value="ECO:0007669"/>
    <property type="project" value="InterPro"/>
</dbReference>
<dbReference type="GO" id="GO:0005886">
    <property type="term" value="C:plasma membrane"/>
    <property type="evidence" value="ECO:0007669"/>
    <property type="project" value="UniProtKB-SubCell"/>
</dbReference>
<evidence type="ECO:0000256" key="5">
    <source>
        <dbReference type="ARBA" id="ARBA00022989"/>
    </source>
</evidence>
<organism evidence="8">
    <name type="scientific">marine sediment metagenome</name>
    <dbReference type="NCBI Taxonomy" id="412755"/>
    <lineage>
        <taxon>unclassified sequences</taxon>
        <taxon>metagenomes</taxon>
        <taxon>ecological metagenomes</taxon>
    </lineage>
</organism>
<dbReference type="PANTHER" id="PTHR30354">
    <property type="entry name" value="GNT FAMILY GLUCONATE TRANSPORTER"/>
    <property type="match status" value="1"/>
</dbReference>
<dbReference type="EMBL" id="BARS01006551">
    <property type="protein sequence ID" value="GAF70175.1"/>
    <property type="molecule type" value="Genomic_DNA"/>
</dbReference>
<accession>X0T2A3</accession>
<keyword evidence="6 7" id="KW-0472">Membrane</keyword>
<evidence type="ECO:0000313" key="8">
    <source>
        <dbReference type="EMBL" id="GAF70175.1"/>
    </source>
</evidence>
<keyword evidence="5 7" id="KW-1133">Transmembrane helix</keyword>
<evidence type="ECO:0000256" key="6">
    <source>
        <dbReference type="ARBA" id="ARBA00023136"/>
    </source>
</evidence>
<dbReference type="Pfam" id="PF02447">
    <property type="entry name" value="GntP_permease"/>
    <property type="match status" value="1"/>
</dbReference>
<keyword evidence="2" id="KW-0813">Transport</keyword>
<feature type="transmembrane region" description="Helical" evidence="7">
    <location>
        <begin position="79"/>
        <end position="99"/>
    </location>
</feature>
<comment type="caution">
    <text evidence="8">The sequence shown here is derived from an EMBL/GenBank/DDBJ whole genome shotgun (WGS) entry which is preliminary data.</text>
</comment>
<name>X0T2A3_9ZZZZ</name>
<dbReference type="AlphaFoldDB" id="X0T2A3"/>
<comment type="subcellular location">
    <subcellularLocation>
        <location evidence="1">Cell membrane</location>
        <topology evidence="1">Multi-pass membrane protein</topology>
    </subcellularLocation>
</comment>
<evidence type="ECO:0000256" key="7">
    <source>
        <dbReference type="SAM" id="Phobius"/>
    </source>
</evidence>
<feature type="transmembrane region" description="Helical" evidence="7">
    <location>
        <begin position="174"/>
        <end position="192"/>
    </location>
</feature>
<protein>
    <recommendedName>
        <fullName evidence="9">Gluconate transporter</fullName>
    </recommendedName>
</protein>
<gene>
    <name evidence="8" type="ORF">S01H1_12739</name>
</gene>
<dbReference type="InterPro" id="IPR003474">
    <property type="entry name" value="Glcn_transporter"/>
</dbReference>
<feature type="transmembrane region" description="Helical" evidence="7">
    <location>
        <begin position="237"/>
        <end position="260"/>
    </location>
</feature>
<keyword evidence="4 7" id="KW-0812">Transmembrane</keyword>
<sequence length="263" mass="28136">NRKWPIPVRDTADTSVADLRSMTEKDEATLPPFWLSILPIVLPVILIAGGTFFNSWAKTQSPITTTPWWRSIAVLIDNVGNPNVALTISAAIALVTFAWRNRERKKNITAFLQNALSSGGLIILITSAGGAFGGILQQTGIGYRIQELADSYHIAVLPLAFCVTAIVRTAQGSATVAMITAVGILGGLAGSGQMGFHPLYLALVIGCGSKLIPWMNDSGFWVICKMSGMTEGETLKTCSTMMTLMGIVGLLVIMILARLFPLV</sequence>
<evidence type="ECO:0000256" key="4">
    <source>
        <dbReference type="ARBA" id="ARBA00022692"/>
    </source>
</evidence>
<evidence type="ECO:0000256" key="3">
    <source>
        <dbReference type="ARBA" id="ARBA00022475"/>
    </source>
</evidence>
<feature type="transmembrane region" description="Helical" evidence="7">
    <location>
        <begin position="148"/>
        <end position="167"/>
    </location>
</feature>
<evidence type="ECO:0000256" key="1">
    <source>
        <dbReference type="ARBA" id="ARBA00004651"/>
    </source>
</evidence>
<feature type="transmembrane region" description="Helical" evidence="7">
    <location>
        <begin position="111"/>
        <end position="136"/>
    </location>
</feature>
<reference evidence="8" key="1">
    <citation type="journal article" date="2014" name="Front. Microbiol.">
        <title>High frequency of phylogenetically diverse reductive dehalogenase-homologous genes in deep subseafloor sedimentary metagenomes.</title>
        <authorList>
            <person name="Kawai M."/>
            <person name="Futagami T."/>
            <person name="Toyoda A."/>
            <person name="Takaki Y."/>
            <person name="Nishi S."/>
            <person name="Hori S."/>
            <person name="Arai W."/>
            <person name="Tsubouchi T."/>
            <person name="Morono Y."/>
            <person name="Uchiyama I."/>
            <person name="Ito T."/>
            <person name="Fujiyama A."/>
            <person name="Inagaki F."/>
            <person name="Takami H."/>
        </authorList>
    </citation>
    <scope>NUCLEOTIDE SEQUENCE</scope>
    <source>
        <strain evidence="8">Expedition CK06-06</strain>
    </source>
</reference>
<proteinExistence type="predicted"/>
<feature type="transmembrane region" description="Helical" evidence="7">
    <location>
        <begin position="33"/>
        <end position="53"/>
    </location>
</feature>
<keyword evidence="3" id="KW-1003">Cell membrane</keyword>
<evidence type="ECO:0008006" key="9">
    <source>
        <dbReference type="Google" id="ProtNLM"/>
    </source>
</evidence>
<feature type="non-terminal residue" evidence="8">
    <location>
        <position position="1"/>
    </location>
</feature>
<evidence type="ECO:0000256" key="2">
    <source>
        <dbReference type="ARBA" id="ARBA00022448"/>
    </source>
</evidence>